<dbReference type="Pfam" id="PF14796">
    <property type="entry name" value="AP3B1_C"/>
    <property type="match status" value="1"/>
</dbReference>
<dbReference type="InterPro" id="IPR011989">
    <property type="entry name" value="ARM-like"/>
</dbReference>
<dbReference type="GO" id="GO:0006886">
    <property type="term" value="P:intracellular protein transport"/>
    <property type="evidence" value="ECO:0007669"/>
    <property type="project" value="InterPro"/>
</dbReference>
<dbReference type="EMBL" id="ADBJ01000060">
    <property type="protein sequence ID" value="EFA74723.1"/>
    <property type="molecule type" value="Genomic_DNA"/>
</dbReference>
<comment type="subcellular location">
    <subcellularLocation>
        <location evidence="1">Endomembrane system</location>
    </subcellularLocation>
</comment>
<dbReference type="GO" id="GO:0016192">
    <property type="term" value="P:vesicle-mediated transport"/>
    <property type="evidence" value="ECO:0007669"/>
    <property type="project" value="InterPro"/>
</dbReference>
<proteinExistence type="inferred from homology"/>
<dbReference type="InParanoid" id="D3BUD5"/>
<dbReference type="InterPro" id="IPR026739">
    <property type="entry name" value="AP_beta"/>
</dbReference>
<feature type="compositionally biased region" description="Acidic residues" evidence="7">
    <location>
        <begin position="661"/>
        <end position="692"/>
    </location>
</feature>
<evidence type="ECO:0000313" key="10">
    <source>
        <dbReference type="Proteomes" id="UP000001396"/>
    </source>
</evidence>
<dbReference type="STRING" id="670386.D3BUD5"/>
<dbReference type="SUPFAM" id="SSF48371">
    <property type="entry name" value="ARM repeat"/>
    <property type="match status" value="1"/>
</dbReference>
<feature type="compositionally biased region" description="Basic residues" evidence="7">
    <location>
        <begin position="710"/>
        <end position="725"/>
    </location>
</feature>
<sequence>MIESTDKIKNNSNQAYFYWYLVFFSNKTGTLYKQTMEKMNTVLNNMSNSRYFNDTSTNVKLTEIKKQLDGPSDKDKLECMKKLIAMISKGRDVSEVFPQVVKNVIAKNLELKKLVYMYLVHYAESEHESALLAINTFQKSLVDKSQVIRASALRVMSSIRVVDIIQLLNDNSTMVLGAAMMAFVEVCPDRYDILHQHYRKICQLLADFDEWSQTVTIGVLTKYARTQFKCPDSTINDKNVKQYKKKTSFYSDEEDDDSNENQLQSPKSKLYDSMDAEEIDIDHRLLLKSCLPLLQSRSNAVVMAVSSLYYYIAPVIEAQKVGKSLVRLLRSSPEVQYITLTNISTMVTMRPNMFEPYLSEFFIHSTDPEYSIKLKLEILTRLATGENISRILKEFKEYVRNEDKKFAAETIQAIGRCAATIPDVTESCTYGLMSLLSNSSQVVVAEAVIVLKRLLQLNADNSNSSIKHENVIMHLAKLLETLEVPSARASIIWVIGEYSHKIPMVAPDVLRKLAKSFADEDESVKLQILNLGAKLHFHNPEQTKLLFQYIINQAKFDMNYDIRDSARMMKLLLISTEKNPSLSGHAKSIFINQKPFPTEISISEDRKRFILGSFSHIVNHSVSGYQPLSDFPEVPPDPTVRQPKQWVPEVKNNIFLREESFYSDEEEEDEDEDEEFDGASEEEDDDDEDSQDELEKFFSDSSDSSTPKKANGKSNKKSKKSKKQVKQQEDNEFDEDMDDMDELFGVAEEMEKLEISSPTTTSVKKVLLKANVSQGLLIEYCFLRQLPEGIENESPSSVCIQLLLKNQSTEQTFENIKIGNKTLIDGADIKDFDEIASLEPGATTEALLFVTFNSLSQACKFEISTSIGNFPVALTPIIGEMVSPLEVDVEEWKGCFNALESKSVSDHVEIGEKLLGGGQQQLGNAVLMLLLENINLQATSANQNKTKIQFAAKTIIKSADLFINIELVESNQVVVTIRSSDTLTATLLLKKQLELLTR</sequence>
<feature type="region of interest" description="Disordered" evidence="7">
    <location>
        <begin position="658"/>
        <end position="737"/>
    </location>
</feature>
<reference evidence="9 10" key="1">
    <citation type="journal article" date="2011" name="Genome Res.">
        <title>Phylogeny-wide analysis of social amoeba genomes highlights ancient origins for complex intercellular communication.</title>
        <authorList>
            <person name="Heidel A.J."/>
            <person name="Lawal H.M."/>
            <person name="Felder M."/>
            <person name="Schilde C."/>
            <person name="Helps N.R."/>
            <person name="Tunggal B."/>
            <person name="Rivero F."/>
            <person name="John U."/>
            <person name="Schleicher M."/>
            <person name="Eichinger L."/>
            <person name="Platzer M."/>
            <person name="Noegel A.A."/>
            <person name="Schaap P."/>
            <person name="Gloeckner G."/>
        </authorList>
    </citation>
    <scope>NUCLEOTIDE SEQUENCE [LARGE SCALE GENOMIC DNA]</scope>
    <source>
        <strain evidence="10">ATCC 26659 / Pp 5 / PN500</strain>
    </source>
</reference>
<dbReference type="FunCoup" id="D3BUD5">
    <property type="interactions" value="293"/>
</dbReference>
<evidence type="ECO:0000256" key="5">
    <source>
        <dbReference type="ARBA" id="ARBA00023136"/>
    </source>
</evidence>
<evidence type="ECO:0000256" key="4">
    <source>
        <dbReference type="ARBA" id="ARBA00022927"/>
    </source>
</evidence>
<dbReference type="AlphaFoldDB" id="D3BUD5"/>
<dbReference type="PANTHER" id="PTHR11134">
    <property type="entry name" value="ADAPTOR COMPLEX SUBUNIT BETA FAMILY MEMBER"/>
    <property type="match status" value="1"/>
</dbReference>
<evidence type="ECO:0000313" key="9">
    <source>
        <dbReference type="EMBL" id="EFA74723.1"/>
    </source>
</evidence>
<dbReference type="GO" id="GO:0030123">
    <property type="term" value="C:AP-3 adaptor complex"/>
    <property type="evidence" value="ECO:0007669"/>
    <property type="project" value="UniProtKB-UniRule"/>
</dbReference>
<dbReference type="InterPro" id="IPR002553">
    <property type="entry name" value="Clathrin/coatomer_adapt-like_N"/>
</dbReference>
<protein>
    <recommendedName>
        <fullName evidence="6">AP-3 complex subunit beta</fullName>
    </recommendedName>
</protein>
<dbReference type="Proteomes" id="UP000001396">
    <property type="component" value="Unassembled WGS sequence"/>
</dbReference>
<dbReference type="InterPro" id="IPR016024">
    <property type="entry name" value="ARM-type_fold"/>
</dbReference>
<evidence type="ECO:0000256" key="7">
    <source>
        <dbReference type="SAM" id="MobiDB-lite"/>
    </source>
</evidence>
<accession>D3BUD5</accession>
<evidence type="ECO:0000256" key="6">
    <source>
        <dbReference type="PIRNR" id="PIRNR037096"/>
    </source>
</evidence>
<keyword evidence="3 6" id="KW-0813">Transport</keyword>
<gene>
    <name evidence="9" type="primary">ap3b-2</name>
    <name evidence="9" type="ORF">PPL_11754</name>
</gene>
<dbReference type="Pfam" id="PF01602">
    <property type="entry name" value="Adaptin_N"/>
    <property type="match status" value="1"/>
</dbReference>
<dbReference type="InterPro" id="IPR026740">
    <property type="entry name" value="AP3_beta"/>
</dbReference>
<evidence type="ECO:0000259" key="8">
    <source>
        <dbReference type="SMART" id="SM01355"/>
    </source>
</evidence>
<dbReference type="OMA" id="HFLVRST"/>
<feature type="domain" description="AP-3 complex subunit beta C-terminal" evidence="8">
    <location>
        <begin position="725"/>
        <end position="857"/>
    </location>
</feature>
<dbReference type="GeneID" id="31367222"/>
<keyword evidence="10" id="KW-1185">Reference proteome</keyword>
<comment type="caution">
    <text evidence="9">The sequence shown here is derived from an EMBL/GenBank/DDBJ whole genome shotgun (WGS) entry which is preliminary data.</text>
</comment>
<organism evidence="9 10">
    <name type="scientific">Heterostelium pallidum (strain ATCC 26659 / Pp 5 / PN500)</name>
    <name type="common">Cellular slime mold</name>
    <name type="synonym">Polysphondylium pallidum</name>
    <dbReference type="NCBI Taxonomy" id="670386"/>
    <lineage>
        <taxon>Eukaryota</taxon>
        <taxon>Amoebozoa</taxon>
        <taxon>Evosea</taxon>
        <taxon>Eumycetozoa</taxon>
        <taxon>Dictyostelia</taxon>
        <taxon>Acytosteliales</taxon>
        <taxon>Acytosteliaceae</taxon>
        <taxon>Heterostelium</taxon>
    </lineage>
</organism>
<feature type="region of interest" description="Disordered" evidence="7">
    <location>
        <begin position="248"/>
        <end position="267"/>
    </location>
</feature>
<dbReference type="InterPro" id="IPR029390">
    <property type="entry name" value="AP3B_C"/>
</dbReference>
<dbReference type="Gene3D" id="1.25.10.10">
    <property type="entry name" value="Leucine-rich Repeat Variant"/>
    <property type="match status" value="1"/>
</dbReference>
<evidence type="ECO:0000256" key="3">
    <source>
        <dbReference type="ARBA" id="ARBA00022448"/>
    </source>
</evidence>
<name>D3BUD5_HETP5</name>
<evidence type="ECO:0000256" key="1">
    <source>
        <dbReference type="ARBA" id="ARBA00004308"/>
    </source>
</evidence>
<evidence type="ECO:0000256" key="2">
    <source>
        <dbReference type="ARBA" id="ARBA00006613"/>
    </source>
</evidence>
<dbReference type="PIRSF" id="PIRSF037096">
    <property type="entry name" value="AP3_complex_beta"/>
    <property type="match status" value="1"/>
</dbReference>
<keyword evidence="5 6" id="KW-0472">Membrane</keyword>
<keyword evidence="4 6" id="KW-0653">Protein transport</keyword>
<dbReference type="GO" id="GO:0012505">
    <property type="term" value="C:endomembrane system"/>
    <property type="evidence" value="ECO:0007669"/>
    <property type="project" value="UniProtKB-SubCell"/>
</dbReference>
<dbReference type="RefSeq" id="XP_020426857.1">
    <property type="nucleotide sequence ID" value="XM_020582503.1"/>
</dbReference>
<dbReference type="SMART" id="SM01355">
    <property type="entry name" value="AP3B1_C"/>
    <property type="match status" value="1"/>
</dbReference>
<comment type="similarity">
    <text evidence="2 6">Belongs to the adaptor complexes large subunit family.</text>
</comment>